<dbReference type="GO" id="GO:0051723">
    <property type="term" value="F:protein methylesterase activity"/>
    <property type="evidence" value="ECO:0007669"/>
    <property type="project" value="UniProtKB-EC"/>
</dbReference>
<comment type="caution">
    <text evidence="11">The sequence shown here is derived from an EMBL/GenBank/DDBJ whole genome shotgun (WGS) entry which is preliminary data.</text>
</comment>
<evidence type="ECO:0000256" key="6">
    <source>
        <dbReference type="ARBA" id="ARBA00049203"/>
    </source>
</evidence>
<keyword evidence="3 7" id="KW-0719">Serine esterase</keyword>
<evidence type="ECO:0000256" key="4">
    <source>
        <dbReference type="ARBA" id="ARBA00022801"/>
    </source>
</evidence>
<evidence type="ECO:0000256" key="7">
    <source>
        <dbReference type="PIRNR" id="PIRNR022950"/>
    </source>
</evidence>
<reference evidence="11 12" key="1">
    <citation type="submission" date="2017-05" db="EMBL/GenBank/DDBJ databases">
        <title>Draft genome sequence of Elsinoe australis.</title>
        <authorList>
            <person name="Cheng Q."/>
        </authorList>
    </citation>
    <scope>NUCLEOTIDE SEQUENCE [LARGE SCALE GENOMIC DNA]</scope>
    <source>
        <strain evidence="11 12">NL1</strain>
    </source>
</reference>
<dbReference type="EMBL" id="NHZQ01000003">
    <property type="protein sequence ID" value="PSK60103.1"/>
    <property type="molecule type" value="Genomic_DNA"/>
</dbReference>
<evidence type="ECO:0000313" key="11">
    <source>
        <dbReference type="EMBL" id="PSK60103.1"/>
    </source>
</evidence>
<comment type="catalytic activity">
    <reaction evidence="6">
        <text>[phosphatase 2A protein]-C-terminal L-leucine methyl ester + H2O = [phosphatase 2A protein]-C-terminal L-leucine + methanol + H(+)</text>
        <dbReference type="Rhea" id="RHEA:48548"/>
        <dbReference type="Rhea" id="RHEA-COMP:12134"/>
        <dbReference type="Rhea" id="RHEA-COMP:12135"/>
        <dbReference type="ChEBI" id="CHEBI:15377"/>
        <dbReference type="ChEBI" id="CHEBI:15378"/>
        <dbReference type="ChEBI" id="CHEBI:17790"/>
        <dbReference type="ChEBI" id="CHEBI:90516"/>
        <dbReference type="ChEBI" id="CHEBI:90517"/>
        <dbReference type="EC" id="3.1.1.89"/>
    </reaction>
</comment>
<dbReference type="Pfam" id="PF12697">
    <property type="entry name" value="Abhydrolase_6"/>
    <property type="match status" value="1"/>
</dbReference>
<dbReference type="AlphaFoldDB" id="A0A2P8AI12"/>
<feature type="active site" evidence="8">
    <location>
        <position position="227"/>
    </location>
</feature>
<dbReference type="Proteomes" id="UP000243723">
    <property type="component" value="Unassembled WGS sequence"/>
</dbReference>
<evidence type="ECO:0000256" key="5">
    <source>
        <dbReference type="ARBA" id="ARBA00024741"/>
    </source>
</evidence>
<sequence length="395" mass="42750">MSDLLRSLPSIQEKSKPPPRPGPAILTPATQPTHSPSSPEASSSSSDSSTSTTDSIHTLRPTASHTSPSSHLPPIPWPTFFAQELHLPHQTPTTSALYHAYLTPPRNPKSGPLFICHHGAGSSAMSFAPYASQIAAQMPGAGVLSLSAREHGSLVTSPSSNDEVLDFSAETLTSDALTIIDLVRQNQGWERLPPSVFVGHSLGGVVATRIAADGALGASLVGFQVLDVVEGSAIEALAYMKAYLRGRPERFESVEEAVEWHLRSRTVRERGSAEVSTPGLLKGLEDGGWGWRTDLGRTERWWEGWFAGMSERFLRGRAAKGLVLAGTDRLDRELMVGQMQGKFQLTVIPEAGHFLHEDVPEKMAQLSIEFFKRNDRSAMVLPPKVSDLLAQGKKV</sequence>
<evidence type="ECO:0000256" key="9">
    <source>
        <dbReference type="SAM" id="MobiDB-lite"/>
    </source>
</evidence>
<comment type="similarity">
    <text evidence="1 7">Belongs to the AB hydrolase superfamily.</text>
</comment>
<dbReference type="STRING" id="40998.A0A2P8AI12"/>
<protein>
    <recommendedName>
        <fullName evidence="2 7">Protein phosphatase methylesterase 1</fullName>
        <shortName evidence="7">PME-1</shortName>
        <ecNumber evidence="7">3.1.1.-</ecNumber>
    </recommendedName>
</protein>
<keyword evidence="12" id="KW-1185">Reference proteome</keyword>
<dbReference type="InterPro" id="IPR029058">
    <property type="entry name" value="AB_hydrolase_fold"/>
</dbReference>
<feature type="active site" evidence="8">
    <location>
        <position position="201"/>
    </location>
</feature>
<dbReference type="PIRSF" id="PIRSF022950">
    <property type="entry name" value="PPase_methylesterase_euk"/>
    <property type="match status" value="1"/>
</dbReference>
<feature type="compositionally biased region" description="Low complexity" evidence="9">
    <location>
        <begin position="35"/>
        <end position="55"/>
    </location>
</feature>
<keyword evidence="4 7" id="KW-0378">Hydrolase</keyword>
<proteinExistence type="inferred from homology"/>
<dbReference type="InterPro" id="IPR000073">
    <property type="entry name" value="AB_hydrolase_1"/>
</dbReference>
<dbReference type="PANTHER" id="PTHR14189:SF0">
    <property type="entry name" value="PROTEIN PHOSPHATASE METHYLESTERASE 1"/>
    <property type="match status" value="1"/>
</dbReference>
<gene>
    <name evidence="11" type="ORF">B9Z65_1001</name>
</gene>
<evidence type="ECO:0000256" key="1">
    <source>
        <dbReference type="ARBA" id="ARBA00008645"/>
    </source>
</evidence>
<evidence type="ECO:0000256" key="2">
    <source>
        <dbReference type="ARBA" id="ARBA00020672"/>
    </source>
</evidence>
<dbReference type="InterPro" id="IPR016812">
    <property type="entry name" value="PPase_methylesterase_euk"/>
</dbReference>
<feature type="region of interest" description="Disordered" evidence="9">
    <location>
        <begin position="1"/>
        <end position="71"/>
    </location>
</feature>
<name>A0A2P8AI12_9PEZI</name>
<dbReference type="EC" id="3.1.1.-" evidence="7"/>
<evidence type="ECO:0000313" key="12">
    <source>
        <dbReference type="Proteomes" id="UP000243723"/>
    </source>
</evidence>
<dbReference type="PANTHER" id="PTHR14189">
    <property type="entry name" value="PROTEIN PHOSPHATASE METHYLESTERASE-1 RELATED"/>
    <property type="match status" value="1"/>
</dbReference>
<comment type="function">
    <text evidence="5">Demethylates proteins that have been reversibly carboxymethylated. Demethylates the phosphatase PP2A catalytic subunit.</text>
</comment>
<feature type="domain" description="AB hydrolase-1" evidence="10">
    <location>
        <begin position="115"/>
        <end position="365"/>
    </location>
</feature>
<dbReference type="SUPFAM" id="SSF53474">
    <property type="entry name" value="alpha/beta-Hydrolases"/>
    <property type="match status" value="1"/>
</dbReference>
<evidence type="ECO:0000259" key="10">
    <source>
        <dbReference type="Pfam" id="PF12697"/>
    </source>
</evidence>
<feature type="compositionally biased region" description="Polar residues" evidence="9">
    <location>
        <begin position="61"/>
        <end position="70"/>
    </location>
</feature>
<dbReference type="OrthoDB" id="194865at2759"/>
<evidence type="ECO:0000256" key="3">
    <source>
        <dbReference type="ARBA" id="ARBA00022487"/>
    </source>
</evidence>
<dbReference type="Gene3D" id="3.40.50.1820">
    <property type="entry name" value="alpha/beta hydrolase"/>
    <property type="match status" value="1"/>
</dbReference>
<feature type="active site" evidence="8">
    <location>
        <position position="353"/>
    </location>
</feature>
<evidence type="ECO:0000256" key="8">
    <source>
        <dbReference type="PIRSR" id="PIRSR022950-1"/>
    </source>
</evidence>
<organism evidence="11 12">
    <name type="scientific">Elsinoe australis</name>
    <dbReference type="NCBI Taxonomy" id="40998"/>
    <lineage>
        <taxon>Eukaryota</taxon>
        <taxon>Fungi</taxon>
        <taxon>Dikarya</taxon>
        <taxon>Ascomycota</taxon>
        <taxon>Pezizomycotina</taxon>
        <taxon>Dothideomycetes</taxon>
        <taxon>Dothideomycetidae</taxon>
        <taxon>Myriangiales</taxon>
        <taxon>Elsinoaceae</taxon>
        <taxon>Elsinoe</taxon>
    </lineage>
</organism>
<accession>A0A2P8AI12</accession>